<proteinExistence type="predicted"/>
<reference evidence="6" key="1">
    <citation type="submission" date="2020-04" db="EMBL/GenBank/DDBJ databases">
        <title>Deep metagenomics examines the oral microbiome during advanced dental caries in children, revealing novel taxa and co-occurrences with host molecules.</title>
        <authorList>
            <person name="Baker J.L."/>
            <person name="Morton J.T."/>
            <person name="Dinis M."/>
            <person name="Alvarez R."/>
            <person name="Tran N.C."/>
            <person name="Knight R."/>
            <person name="Edlund A."/>
        </authorList>
    </citation>
    <scope>NUCLEOTIDE SEQUENCE</scope>
    <source>
        <strain evidence="6">JCVI_22A_bin.2</strain>
    </source>
</reference>
<evidence type="ECO:0000259" key="5">
    <source>
        <dbReference type="Pfam" id="PF00456"/>
    </source>
</evidence>
<dbReference type="EMBL" id="JABZGT010000084">
    <property type="protein sequence ID" value="MBF4809024.1"/>
    <property type="molecule type" value="Genomic_DNA"/>
</dbReference>
<evidence type="ECO:0000256" key="3">
    <source>
        <dbReference type="ARBA" id="ARBA00022723"/>
    </source>
</evidence>
<gene>
    <name evidence="6" type="ORF">HXK23_02175</name>
</gene>
<feature type="non-terminal residue" evidence="6">
    <location>
        <position position="68"/>
    </location>
</feature>
<evidence type="ECO:0000256" key="2">
    <source>
        <dbReference type="ARBA" id="ARBA00022679"/>
    </source>
</evidence>
<organism evidence="6 7">
    <name type="scientific">Lancefieldella parvula</name>
    <dbReference type="NCBI Taxonomy" id="1382"/>
    <lineage>
        <taxon>Bacteria</taxon>
        <taxon>Bacillati</taxon>
        <taxon>Actinomycetota</taxon>
        <taxon>Coriobacteriia</taxon>
        <taxon>Coriobacteriales</taxon>
        <taxon>Atopobiaceae</taxon>
        <taxon>Lancefieldella</taxon>
    </lineage>
</organism>
<dbReference type="AlphaFoldDB" id="A0A930W4F6"/>
<comment type="caution">
    <text evidence="6">The sequence shown here is derived from an EMBL/GenBank/DDBJ whole genome shotgun (WGS) entry which is preliminary data.</text>
</comment>
<dbReference type="InterPro" id="IPR005474">
    <property type="entry name" value="Transketolase_N"/>
</dbReference>
<dbReference type="InterPro" id="IPR029061">
    <property type="entry name" value="THDP-binding"/>
</dbReference>
<evidence type="ECO:0000256" key="4">
    <source>
        <dbReference type="ARBA" id="ARBA00023052"/>
    </source>
</evidence>
<sequence length="68" mass="7398">MGTSALPERNLTDDELKLAANTLRRDVIDMLEKSKSGHPGGSLSAADIVATLFFSGVMKYNHNNPEDH</sequence>
<dbReference type="Proteomes" id="UP000772566">
    <property type="component" value="Unassembled WGS sequence"/>
</dbReference>
<dbReference type="GO" id="GO:0000287">
    <property type="term" value="F:magnesium ion binding"/>
    <property type="evidence" value="ECO:0007669"/>
    <property type="project" value="UniProtKB-ARBA"/>
</dbReference>
<evidence type="ECO:0000313" key="7">
    <source>
        <dbReference type="Proteomes" id="UP000772566"/>
    </source>
</evidence>
<evidence type="ECO:0000313" key="6">
    <source>
        <dbReference type="EMBL" id="MBF4809024.1"/>
    </source>
</evidence>
<feature type="domain" description="Transketolase N-terminal" evidence="5">
    <location>
        <begin position="18"/>
        <end position="65"/>
    </location>
</feature>
<keyword evidence="2" id="KW-0808">Transferase</keyword>
<dbReference type="PROSITE" id="PS00801">
    <property type="entry name" value="TRANSKETOLASE_1"/>
    <property type="match status" value="1"/>
</dbReference>
<dbReference type="Gene3D" id="3.40.50.970">
    <property type="match status" value="1"/>
</dbReference>
<comment type="cofactor">
    <cofactor evidence="1">
        <name>thiamine diphosphate</name>
        <dbReference type="ChEBI" id="CHEBI:58937"/>
    </cofactor>
</comment>
<keyword evidence="3" id="KW-0479">Metal-binding</keyword>
<evidence type="ECO:0000256" key="1">
    <source>
        <dbReference type="ARBA" id="ARBA00001964"/>
    </source>
</evidence>
<dbReference type="SUPFAM" id="SSF52518">
    <property type="entry name" value="Thiamin diphosphate-binding fold (THDP-binding)"/>
    <property type="match status" value="1"/>
</dbReference>
<accession>A0A930W4F6</accession>
<name>A0A930W4F6_9ACTN</name>
<dbReference type="GO" id="GO:0016740">
    <property type="term" value="F:transferase activity"/>
    <property type="evidence" value="ECO:0007669"/>
    <property type="project" value="UniProtKB-KW"/>
</dbReference>
<protein>
    <submittedName>
        <fullName evidence="6">Transketolase</fullName>
    </submittedName>
</protein>
<dbReference type="Pfam" id="PF00456">
    <property type="entry name" value="Transketolase_N"/>
    <property type="match status" value="1"/>
</dbReference>
<dbReference type="InterPro" id="IPR049557">
    <property type="entry name" value="Transketolase_CS"/>
</dbReference>
<keyword evidence="4" id="KW-0786">Thiamine pyrophosphate</keyword>